<reference evidence="2" key="1">
    <citation type="submission" date="2014-09" db="EMBL/GenBank/DDBJ databases">
        <authorList>
            <person name="Magalhaes I.L.F."/>
            <person name="Oliveira U."/>
            <person name="Santos F.R."/>
            <person name="Vidigal T.H.D.A."/>
            <person name="Brescovit A.D."/>
            <person name="Santos A.J."/>
        </authorList>
    </citation>
    <scope>NUCLEOTIDE SEQUENCE</scope>
    <source>
        <tissue evidence="2">Shoot tissue taken approximately 20 cm above the soil surface</tissue>
    </source>
</reference>
<name>A0A0A9GNH0_ARUDO</name>
<sequence length="79" mass="9522">MRFQQLMATHWMYLSSLGGILGVLSSYKGSYFRNFTKLRHRLGQYQAHQHHWKVCKVEKVCLLQVWKYQQMVQMFGKLI</sequence>
<accession>A0A0A9GNH0</accession>
<keyword evidence="1" id="KW-0812">Transmembrane</keyword>
<dbReference type="AlphaFoldDB" id="A0A0A9GNH0"/>
<evidence type="ECO:0000256" key="1">
    <source>
        <dbReference type="SAM" id="Phobius"/>
    </source>
</evidence>
<feature type="transmembrane region" description="Helical" evidence="1">
    <location>
        <begin position="12"/>
        <end position="31"/>
    </location>
</feature>
<keyword evidence="1" id="KW-0472">Membrane</keyword>
<evidence type="ECO:0000313" key="2">
    <source>
        <dbReference type="EMBL" id="JAE22213.1"/>
    </source>
</evidence>
<reference evidence="2" key="2">
    <citation type="journal article" date="2015" name="Data Brief">
        <title>Shoot transcriptome of the giant reed, Arundo donax.</title>
        <authorList>
            <person name="Barrero R.A."/>
            <person name="Guerrero F.D."/>
            <person name="Moolhuijzen P."/>
            <person name="Goolsby J.A."/>
            <person name="Tidwell J."/>
            <person name="Bellgard S.E."/>
            <person name="Bellgard M.I."/>
        </authorList>
    </citation>
    <scope>NUCLEOTIDE SEQUENCE</scope>
    <source>
        <tissue evidence="2">Shoot tissue taken approximately 20 cm above the soil surface</tissue>
    </source>
</reference>
<proteinExistence type="predicted"/>
<dbReference type="EMBL" id="GBRH01175683">
    <property type="protein sequence ID" value="JAE22213.1"/>
    <property type="molecule type" value="Transcribed_RNA"/>
</dbReference>
<keyword evidence="1" id="KW-1133">Transmembrane helix</keyword>
<protein>
    <submittedName>
        <fullName evidence="2">Uncharacterized protein</fullName>
    </submittedName>
</protein>
<organism evidence="2">
    <name type="scientific">Arundo donax</name>
    <name type="common">Giant reed</name>
    <name type="synonym">Donax arundinaceus</name>
    <dbReference type="NCBI Taxonomy" id="35708"/>
    <lineage>
        <taxon>Eukaryota</taxon>
        <taxon>Viridiplantae</taxon>
        <taxon>Streptophyta</taxon>
        <taxon>Embryophyta</taxon>
        <taxon>Tracheophyta</taxon>
        <taxon>Spermatophyta</taxon>
        <taxon>Magnoliopsida</taxon>
        <taxon>Liliopsida</taxon>
        <taxon>Poales</taxon>
        <taxon>Poaceae</taxon>
        <taxon>PACMAD clade</taxon>
        <taxon>Arundinoideae</taxon>
        <taxon>Arundineae</taxon>
        <taxon>Arundo</taxon>
    </lineage>
</organism>